<name>I9N4T4_RHILT</name>
<dbReference type="HOGENOM" id="CLU_148548_0_0_5"/>
<evidence type="ECO:0000259" key="1">
    <source>
        <dbReference type="Pfam" id="PF21784"/>
    </source>
</evidence>
<dbReference type="AlphaFoldDB" id="I9N4T4"/>
<evidence type="ECO:0000313" key="2">
    <source>
        <dbReference type="EMBL" id="EJB02899.1"/>
    </source>
</evidence>
<protein>
    <recommendedName>
        <fullName evidence="1">4-fold beta flower domain-containing protein</fullName>
    </recommendedName>
</protein>
<organism evidence="2 3">
    <name type="scientific">Rhizobium leguminosarum bv. trifolii WSM597</name>
    <dbReference type="NCBI Taxonomy" id="754764"/>
    <lineage>
        <taxon>Bacteria</taxon>
        <taxon>Pseudomonadati</taxon>
        <taxon>Pseudomonadota</taxon>
        <taxon>Alphaproteobacteria</taxon>
        <taxon>Hyphomicrobiales</taxon>
        <taxon>Rhizobiaceae</taxon>
        <taxon>Rhizobium/Agrobacterium group</taxon>
        <taxon>Rhizobium</taxon>
    </lineage>
</organism>
<dbReference type="Proteomes" id="UP000005092">
    <property type="component" value="Unassembled WGS sequence"/>
</dbReference>
<feature type="domain" description="4-fold beta flower" evidence="1">
    <location>
        <begin position="2"/>
        <end position="113"/>
    </location>
</feature>
<dbReference type="InterPro" id="IPR048911">
    <property type="entry name" value="Bflower"/>
</dbReference>
<dbReference type="RefSeq" id="WP_003586795.1">
    <property type="nucleotide sequence ID" value="NZ_JH719381.1"/>
</dbReference>
<gene>
    <name evidence="2" type="ORF">Rleg9DRAFT_1713</name>
</gene>
<reference evidence="2 3" key="1">
    <citation type="submission" date="2012-02" db="EMBL/GenBank/DDBJ databases">
        <title>Improved High-Quality Draft Sequence of Rhizobium leguminosarum bv. trifolii WSM597.</title>
        <authorList>
            <consortium name="US DOE Joint Genome Institute"/>
            <person name="Lucas S."/>
            <person name="Han J."/>
            <person name="Lapidus A."/>
            <person name="Cheng J.-F."/>
            <person name="Goodwin L."/>
            <person name="Pitluck S."/>
            <person name="Peters L."/>
            <person name="Ovchinnikova G."/>
            <person name="Held B."/>
            <person name="Detter J.C."/>
            <person name="Han C."/>
            <person name="Tapia R."/>
            <person name="Land M."/>
            <person name="Hauser L."/>
            <person name="Kyrpides N."/>
            <person name="Ivanova N."/>
            <person name="Pagani I."/>
            <person name="Brau L."/>
            <person name="Yates R."/>
            <person name="O'Hara G."/>
            <person name="Rui T."/>
            <person name="Howieson J."/>
            <person name="Reeve W."/>
            <person name="Woyke T."/>
        </authorList>
    </citation>
    <scope>NUCLEOTIDE SEQUENCE [LARGE SCALE GENOMIC DNA]</scope>
    <source>
        <strain evidence="2 3">WSM597</strain>
    </source>
</reference>
<dbReference type="Pfam" id="PF21784">
    <property type="entry name" value="Bflower"/>
    <property type="match status" value="1"/>
</dbReference>
<evidence type="ECO:0000313" key="3">
    <source>
        <dbReference type="Proteomes" id="UP000005092"/>
    </source>
</evidence>
<sequence length="118" mass="12578">MDFHDQNGRATHYIDQGGVLYTWAGMAVGVLYGSDLYDNQGNQIGIVESGWIRDLSGDAVAFARGASGGPLPPVTKVQPVKGVPEVPPVPAVPAIPQVRAVPSLRWSGYSLDDILHVR</sequence>
<proteinExistence type="predicted"/>
<accession>I9N4T4</accession>
<dbReference type="EMBL" id="JH719381">
    <property type="protein sequence ID" value="EJB02899.1"/>
    <property type="molecule type" value="Genomic_DNA"/>
</dbReference>